<dbReference type="GO" id="GO:0033969">
    <property type="term" value="F:gamma-glutamyl-gamma-aminobutyrate hydrolase activity"/>
    <property type="evidence" value="ECO:0007669"/>
    <property type="project" value="TreeGrafter"/>
</dbReference>
<dbReference type="GO" id="GO:0005829">
    <property type="term" value="C:cytosol"/>
    <property type="evidence" value="ECO:0007669"/>
    <property type="project" value="TreeGrafter"/>
</dbReference>
<dbReference type="GO" id="GO:0006598">
    <property type="term" value="P:polyamine catabolic process"/>
    <property type="evidence" value="ECO:0007669"/>
    <property type="project" value="TreeGrafter"/>
</dbReference>
<dbReference type="EMBL" id="CGIH01000036">
    <property type="protein sequence ID" value="CFX90185.1"/>
    <property type="molecule type" value="Genomic_DNA"/>
</dbReference>
<sequence>MKPVIGITANYYLNENDFAVREYYVYSVYKAGGIPVILSPLQEEDSLEGYLQICDGFVFSGGGDLDPYCFGQLPFVGLGEVNPVRDTFEIKLAQAVLSVGMPVLGICRGCQIMNVAAGGTLIQDLQTDFCHMQKAPRDYAFHDIFIEKGSQLAGILQSCHIRVNSFHHQAIDEAGRDVFLSAYAPDGTVEALEGKAGLFYLGVQWHPECMHDIFSRRLFSALVEKSKRF</sequence>
<dbReference type="InterPro" id="IPR011697">
    <property type="entry name" value="Peptidase_C26"/>
</dbReference>
<dbReference type="Proteomes" id="UP000045545">
    <property type="component" value="Unassembled WGS sequence"/>
</dbReference>
<dbReference type="Gene3D" id="3.40.50.880">
    <property type="match status" value="1"/>
</dbReference>
<dbReference type="GO" id="GO:0016740">
    <property type="term" value="F:transferase activity"/>
    <property type="evidence" value="ECO:0007669"/>
    <property type="project" value="UniProtKB-KW"/>
</dbReference>
<organism evidence="1 2">
    <name type="scientific">Syntrophomonas zehnderi OL-4</name>
    <dbReference type="NCBI Taxonomy" id="690567"/>
    <lineage>
        <taxon>Bacteria</taxon>
        <taxon>Bacillati</taxon>
        <taxon>Bacillota</taxon>
        <taxon>Clostridia</taxon>
        <taxon>Eubacteriales</taxon>
        <taxon>Syntrophomonadaceae</taxon>
        <taxon>Syntrophomonas</taxon>
    </lineage>
</organism>
<dbReference type="PANTHER" id="PTHR43235">
    <property type="entry name" value="GLUTAMINE AMIDOTRANSFERASE PB2B2.05-RELATED"/>
    <property type="match status" value="1"/>
</dbReference>
<name>A0A0E4GC58_9FIRM</name>
<dbReference type="AlphaFoldDB" id="A0A0E4GC58"/>
<gene>
    <name evidence="1" type="ORF">2157</name>
</gene>
<dbReference type="Pfam" id="PF07722">
    <property type="entry name" value="Peptidase_C26"/>
    <property type="match status" value="1"/>
</dbReference>
<dbReference type="PROSITE" id="PS51273">
    <property type="entry name" value="GATASE_TYPE_1"/>
    <property type="match status" value="1"/>
</dbReference>
<dbReference type="OrthoDB" id="9813383at2"/>
<dbReference type="InterPro" id="IPR029062">
    <property type="entry name" value="Class_I_gatase-like"/>
</dbReference>
<accession>A0A0E4GC58</accession>
<dbReference type="SUPFAM" id="SSF52317">
    <property type="entry name" value="Class I glutamine amidotransferase-like"/>
    <property type="match status" value="1"/>
</dbReference>
<keyword evidence="1" id="KW-0315">Glutamine amidotransferase</keyword>
<evidence type="ECO:0000313" key="1">
    <source>
        <dbReference type="EMBL" id="CFX90185.1"/>
    </source>
</evidence>
<dbReference type="STRING" id="690567.2157"/>
<protein>
    <submittedName>
        <fullName evidence="1">Glutamine amidotransferase</fullName>
    </submittedName>
</protein>
<keyword evidence="1" id="KW-0808">Transferase</keyword>
<proteinExistence type="predicted"/>
<dbReference type="PANTHER" id="PTHR43235:SF1">
    <property type="entry name" value="GLUTAMINE AMIDOTRANSFERASE PB2B2.05-RELATED"/>
    <property type="match status" value="1"/>
</dbReference>
<keyword evidence="2" id="KW-1185">Reference proteome</keyword>
<dbReference type="CDD" id="cd01745">
    <property type="entry name" value="GATase1_2"/>
    <property type="match status" value="1"/>
</dbReference>
<dbReference type="InterPro" id="IPR044668">
    <property type="entry name" value="PuuD-like"/>
</dbReference>
<reference evidence="1 2" key="1">
    <citation type="submission" date="2015-03" db="EMBL/GenBank/DDBJ databases">
        <authorList>
            <person name="Murphy D."/>
        </authorList>
    </citation>
    <scope>NUCLEOTIDE SEQUENCE [LARGE SCALE GENOMIC DNA]</scope>
    <source>
        <strain evidence="1 2">OL-4</strain>
    </source>
</reference>
<evidence type="ECO:0000313" key="2">
    <source>
        <dbReference type="Proteomes" id="UP000045545"/>
    </source>
</evidence>